<proteinExistence type="predicted"/>
<comment type="caution">
    <text evidence="1">The sequence shown here is derived from an EMBL/GenBank/DDBJ whole genome shotgun (WGS) entry which is preliminary data.</text>
</comment>
<keyword evidence="2" id="KW-1185">Reference proteome</keyword>
<dbReference type="EMBL" id="JABFAF010273544">
    <property type="protein sequence ID" value="MBA0878949.1"/>
    <property type="molecule type" value="Genomic_DNA"/>
</dbReference>
<dbReference type="OrthoDB" id="10460777at2759"/>
<evidence type="ECO:0000313" key="2">
    <source>
        <dbReference type="Proteomes" id="UP000593576"/>
    </source>
</evidence>
<evidence type="ECO:0000313" key="1">
    <source>
        <dbReference type="EMBL" id="MBA0878949.1"/>
    </source>
</evidence>
<dbReference type="Proteomes" id="UP000593576">
    <property type="component" value="Unassembled WGS sequence"/>
</dbReference>
<sequence>MNSGLGKSLIEWKEELSNIKGGMEFWKAKAKKEEERAARAMMELRTKNFEYETMSAELTASHFEAIEEKNGQHDRDIRAYERAFQEKDMYLGSLINEIHKTTVQIVQLSDKAEALSCQYPPSQRTRLRARAIDAELNERMERMERMEMTQRELQEQLAKSQ</sequence>
<protein>
    <submittedName>
        <fullName evidence="1">Uncharacterized protein</fullName>
    </submittedName>
</protein>
<reference evidence="1 2" key="1">
    <citation type="journal article" date="2019" name="Genome Biol. Evol.">
        <title>Insights into the evolution of the New World diploid cottons (Gossypium, subgenus Houzingenia) based on genome sequencing.</title>
        <authorList>
            <person name="Grover C.E."/>
            <person name="Arick M.A. 2nd"/>
            <person name="Thrash A."/>
            <person name="Conover J.L."/>
            <person name="Sanders W.S."/>
            <person name="Peterson D.G."/>
            <person name="Frelichowski J.E."/>
            <person name="Scheffler J.A."/>
            <person name="Scheffler B.E."/>
            <person name="Wendel J.F."/>
        </authorList>
    </citation>
    <scope>NUCLEOTIDE SEQUENCE [LARGE SCALE GENOMIC DNA]</scope>
    <source>
        <strain evidence="1">1</strain>
        <tissue evidence="1">Leaf</tissue>
    </source>
</reference>
<gene>
    <name evidence="1" type="ORF">Goshw_012610</name>
</gene>
<name>A0A7J9N8P2_GOSSC</name>
<dbReference type="AlphaFoldDB" id="A0A7J9N8P2"/>
<organism evidence="1 2">
    <name type="scientific">Gossypium schwendimanii</name>
    <name type="common">Cotton</name>
    <dbReference type="NCBI Taxonomy" id="34291"/>
    <lineage>
        <taxon>Eukaryota</taxon>
        <taxon>Viridiplantae</taxon>
        <taxon>Streptophyta</taxon>
        <taxon>Embryophyta</taxon>
        <taxon>Tracheophyta</taxon>
        <taxon>Spermatophyta</taxon>
        <taxon>Magnoliopsida</taxon>
        <taxon>eudicotyledons</taxon>
        <taxon>Gunneridae</taxon>
        <taxon>Pentapetalae</taxon>
        <taxon>rosids</taxon>
        <taxon>malvids</taxon>
        <taxon>Malvales</taxon>
        <taxon>Malvaceae</taxon>
        <taxon>Malvoideae</taxon>
        <taxon>Gossypium</taxon>
    </lineage>
</organism>
<accession>A0A7J9N8P2</accession>